<dbReference type="RefSeq" id="WP_089109010.1">
    <property type="nucleotide sequence ID" value="NZ_BCMF01000005.1"/>
</dbReference>
<keyword evidence="5" id="KW-0812">Transmembrane</keyword>
<keyword evidence="13" id="KW-0325">Glycoprotein</keyword>
<keyword evidence="8" id="KW-0735">Signal-anchor</keyword>
<evidence type="ECO:0000313" key="15">
    <source>
        <dbReference type="EMBL" id="GAW99208.1"/>
    </source>
</evidence>
<evidence type="ECO:0000256" key="3">
    <source>
        <dbReference type="ARBA" id="ARBA00022676"/>
    </source>
</evidence>
<evidence type="ECO:0000256" key="1">
    <source>
        <dbReference type="ARBA" id="ARBA00004323"/>
    </source>
</evidence>
<dbReference type="GO" id="GO:0030158">
    <property type="term" value="F:protein xylosyltransferase activity"/>
    <property type="evidence" value="ECO:0007669"/>
    <property type="project" value="InterPro"/>
</dbReference>
<dbReference type="Pfam" id="PF02485">
    <property type="entry name" value="Branch"/>
    <property type="match status" value="1"/>
</dbReference>
<dbReference type="InterPro" id="IPR043538">
    <property type="entry name" value="XYLT"/>
</dbReference>
<evidence type="ECO:0000256" key="6">
    <source>
        <dbReference type="ARBA" id="ARBA00022723"/>
    </source>
</evidence>
<dbReference type="Proteomes" id="UP000198374">
    <property type="component" value="Unassembled WGS sequence"/>
</dbReference>
<reference evidence="15 16" key="1">
    <citation type="submission" date="2015-11" db="EMBL/GenBank/DDBJ databases">
        <title>Draft genome sequences of new species of the genus Lactobacillus isolated from orchardgrass silage.</title>
        <authorList>
            <person name="Tohno M."/>
            <person name="Tanizawa Y."/>
            <person name="Arita M."/>
        </authorList>
    </citation>
    <scope>NUCLEOTIDE SEQUENCE [LARGE SCALE GENOMIC DNA]</scope>
    <source>
        <strain evidence="15 16">IWT30</strain>
    </source>
</reference>
<keyword evidence="7" id="KW-0256">Endoplasmic reticulum</keyword>
<keyword evidence="12" id="KW-1015">Disulfide bond</keyword>
<gene>
    <name evidence="15" type="ORF">IWT30_01169</name>
</gene>
<sequence>MKHAVMVIGYGTGEILQHTIDLLDDEDIDFYIHWDKKYLIPNLTSHFSKIEFIKRRKAFWGTDTLTLIGEKLLETALNSSINYDYFHLISSSDMPLMTVNYFKKFFSGKSYVGFVEHTSEEERRRIEWYFPIRNMNVRKRINYSLIIKPLKVMNLFFKINRNKMNLPIEKGPEWFSITRGPAEKIVEYPYFNRFLHSFLSDEVYVQSILYKMKDTDTQVPDDNEQAARYIDWNRGTPFVFGVQNIEELRSLVNTKYAFARKIQDAKIIDEVYK</sequence>
<evidence type="ECO:0000256" key="14">
    <source>
        <dbReference type="ARBA" id="ARBA00042865"/>
    </source>
</evidence>
<dbReference type="OrthoDB" id="7943907at2"/>
<organism evidence="15 16">
    <name type="scientific">Secundilactobacillus mixtipabuli</name>
    <dbReference type="NCBI Taxonomy" id="1435342"/>
    <lineage>
        <taxon>Bacteria</taxon>
        <taxon>Bacillati</taxon>
        <taxon>Bacillota</taxon>
        <taxon>Bacilli</taxon>
        <taxon>Lactobacillales</taxon>
        <taxon>Lactobacillaceae</taxon>
        <taxon>Secundilactobacillus</taxon>
    </lineage>
</organism>
<dbReference type="GO" id="GO:0046872">
    <property type="term" value="F:metal ion binding"/>
    <property type="evidence" value="ECO:0007669"/>
    <property type="project" value="UniProtKB-KW"/>
</dbReference>
<evidence type="ECO:0000256" key="13">
    <source>
        <dbReference type="ARBA" id="ARBA00023180"/>
    </source>
</evidence>
<evidence type="ECO:0000256" key="12">
    <source>
        <dbReference type="ARBA" id="ARBA00023157"/>
    </source>
</evidence>
<protein>
    <recommendedName>
        <fullName evidence="14">Peptide O-xylosyltransferase</fullName>
    </recommendedName>
</protein>
<evidence type="ECO:0000256" key="11">
    <source>
        <dbReference type="ARBA" id="ARBA00023136"/>
    </source>
</evidence>
<accession>A0A1Z5IC46</accession>
<dbReference type="GO" id="GO:0015012">
    <property type="term" value="P:heparan sulfate proteoglycan biosynthetic process"/>
    <property type="evidence" value="ECO:0007669"/>
    <property type="project" value="TreeGrafter"/>
</dbReference>
<evidence type="ECO:0000256" key="9">
    <source>
        <dbReference type="ARBA" id="ARBA00022989"/>
    </source>
</evidence>
<dbReference type="PANTHER" id="PTHR46025">
    <property type="entry name" value="XYLOSYLTRANSFERASE OXT"/>
    <property type="match status" value="1"/>
</dbReference>
<keyword evidence="3" id="KW-0328">Glycosyltransferase</keyword>
<keyword evidence="9" id="KW-1133">Transmembrane helix</keyword>
<evidence type="ECO:0000256" key="10">
    <source>
        <dbReference type="ARBA" id="ARBA00023034"/>
    </source>
</evidence>
<keyword evidence="6" id="KW-0479">Metal-binding</keyword>
<evidence type="ECO:0000313" key="16">
    <source>
        <dbReference type="Proteomes" id="UP000198374"/>
    </source>
</evidence>
<dbReference type="GO" id="GO:0050650">
    <property type="term" value="P:chondroitin sulfate proteoglycan biosynthetic process"/>
    <property type="evidence" value="ECO:0007669"/>
    <property type="project" value="TreeGrafter"/>
</dbReference>
<dbReference type="EMBL" id="BCMF01000005">
    <property type="protein sequence ID" value="GAW99208.1"/>
    <property type="molecule type" value="Genomic_DNA"/>
</dbReference>
<name>A0A1Z5IC46_9LACO</name>
<dbReference type="PANTHER" id="PTHR46025:SF3">
    <property type="entry name" value="XYLOSYLTRANSFERASE OXT"/>
    <property type="match status" value="1"/>
</dbReference>
<evidence type="ECO:0000256" key="4">
    <source>
        <dbReference type="ARBA" id="ARBA00022679"/>
    </source>
</evidence>
<dbReference type="AlphaFoldDB" id="A0A1Z5IC46"/>
<evidence type="ECO:0000256" key="7">
    <source>
        <dbReference type="ARBA" id="ARBA00022824"/>
    </source>
</evidence>
<keyword evidence="11" id="KW-0472">Membrane</keyword>
<evidence type="ECO:0000256" key="8">
    <source>
        <dbReference type="ARBA" id="ARBA00022968"/>
    </source>
</evidence>
<evidence type="ECO:0000256" key="2">
    <source>
        <dbReference type="ARBA" id="ARBA00004648"/>
    </source>
</evidence>
<evidence type="ECO:0000256" key="5">
    <source>
        <dbReference type="ARBA" id="ARBA00022692"/>
    </source>
</evidence>
<comment type="caution">
    <text evidence="15">The sequence shown here is derived from an EMBL/GenBank/DDBJ whole genome shotgun (WGS) entry which is preliminary data.</text>
</comment>
<dbReference type="GO" id="GO:0016020">
    <property type="term" value="C:membrane"/>
    <property type="evidence" value="ECO:0007669"/>
    <property type="project" value="InterPro"/>
</dbReference>
<comment type="subcellular location">
    <subcellularLocation>
        <location evidence="2">Endoplasmic reticulum membrane</location>
        <topology evidence="2">Single-pass type II membrane protein</topology>
    </subcellularLocation>
    <subcellularLocation>
        <location evidence="1">Golgi apparatus membrane</location>
        <topology evidence="1">Single-pass type II membrane protein</topology>
    </subcellularLocation>
</comment>
<keyword evidence="10" id="KW-0333">Golgi apparatus</keyword>
<keyword evidence="4" id="KW-0808">Transferase</keyword>
<proteinExistence type="predicted"/>
<dbReference type="InterPro" id="IPR003406">
    <property type="entry name" value="Glyco_trans_14"/>
</dbReference>
<keyword evidence="16" id="KW-1185">Reference proteome</keyword>